<keyword evidence="4" id="KW-1185">Reference proteome</keyword>
<evidence type="ECO:0000313" key="3">
    <source>
        <dbReference type="EMBL" id="CAK9318121.1"/>
    </source>
</evidence>
<dbReference type="InterPro" id="IPR002110">
    <property type="entry name" value="Ankyrin_rpt"/>
</dbReference>
<name>A0ABP0YCK5_9ROSI</name>
<protein>
    <recommendedName>
        <fullName evidence="2">PGG domain-containing protein</fullName>
    </recommendedName>
</protein>
<reference evidence="3 4" key="1">
    <citation type="submission" date="2024-03" db="EMBL/GenBank/DDBJ databases">
        <authorList>
            <person name="Gkanogiannis A."/>
            <person name="Becerra Lopez-Lavalle L."/>
        </authorList>
    </citation>
    <scope>NUCLEOTIDE SEQUENCE [LARGE SCALE GENOMIC DNA]</scope>
</reference>
<dbReference type="EMBL" id="OZ021737">
    <property type="protein sequence ID" value="CAK9318121.1"/>
    <property type="molecule type" value="Genomic_DNA"/>
</dbReference>
<organism evidence="3 4">
    <name type="scientific">Citrullus colocynthis</name>
    <name type="common">colocynth</name>
    <dbReference type="NCBI Taxonomy" id="252529"/>
    <lineage>
        <taxon>Eukaryota</taxon>
        <taxon>Viridiplantae</taxon>
        <taxon>Streptophyta</taxon>
        <taxon>Embryophyta</taxon>
        <taxon>Tracheophyta</taxon>
        <taxon>Spermatophyta</taxon>
        <taxon>Magnoliopsida</taxon>
        <taxon>eudicotyledons</taxon>
        <taxon>Gunneridae</taxon>
        <taxon>Pentapetalae</taxon>
        <taxon>rosids</taxon>
        <taxon>fabids</taxon>
        <taxon>Cucurbitales</taxon>
        <taxon>Cucurbitaceae</taxon>
        <taxon>Benincaseae</taxon>
        <taxon>Citrullus</taxon>
    </lineage>
</organism>
<dbReference type="Pfam" id="PF13962">
    <property type="entry name" value="PGG"/>
    <property type="match status" value="1"/>
</dbReference>
<proteinExistence type="predicted"/>
<evidence type="ECO:0000313" key="4">
    <source>
        <dbReference type="Proteomes" id="UP001642487"/>
    </source>
</evidence>
<dbReference type="SMART" id="SM00248">
    <property type="entry name" value="ANK"/>
    <property type="match status" value="3"/>
</dbReference>
<keyword evidence="1" id="KW-1133">Transmembrane helix</keyword>
<dbReference type="Pfam" id="PF12796">
    <property type="entry name" value="Ank_2"/>
    <property type="match status" value="1"/>
</dbReference>
<dbReference type="Proteomes" id="UP001642487">
    <property type="component" value="Chromosome 3"/>
</dbReference>
<dbReference type="InterPro" id="IPR036770">
    <property type="entry name" value="Ankyrin_rpt-contain_sf"/>
</dbReference>
<keyword evidence="1" id="KW-0812">Transmembrane</keyword>
<feature type="transmembrane region" description="Helical" evidence="1">
    <location>
        <begin position="463"/>
        <end position="489"/>
    </location>
</feature>
<dbReference type="PANTHER" id="PTHR24177">
    <property type="entry name" value="CASKIN"/>
    <property type="match status" value="1"/>
</dbReference>
<gene>
    <name evidence="3" type="ORF">CITCOLO1_LOCUS10077</name>
</gene>
<feature type="transmembrane region" description="Helical" evidence="1">
    <location>
        <begin position="421"/>
        <end position="443"/>
    </location>
</feature>
<feature type="transmembrane region" description="Helical" evidence="1">
    <location>
        <begin position="495"/>
        <end position="513"/>
    </location>
</feature>
<dbReference type="SUPFAM" id="SSF48403">
    <property type="entry name" value="Ankyrin repeat"/>
    <property type="match status" value="1"/>
</dbReference>
<sequence>MGGCRRHFFKRDSGAIMSRITLLSETALHVVVGKGNNLDFVEKLVELMCEQSLPLKLKDSYGNTALAVAPIVGNVKAAKILVGKNKELPLVKNKVNYSPLLLAAKYGHRDMILYLLSVTKDEGVFTGKAGARLLNLLIAFDLYDVALDILNRLPELAVEQDQYGVSALQTLAEKPNVFESGSQLGFLQRLLHRCLVVEVCDAPQPNQHRDVENLTQISKNAESRGAFYQLLTFIHTAGFRKLVTAPSIKNVYDTKRMHVEAHMLVRCLCEEALNKGEKGCAGLFSTSLFSAARMGILEVATEILRVYPYAIWFRELAPSDRISGVALQLQRELQWLKEVERLVQPSNRSMKNKDGKTPRMVFSERHKGLVHQGEKWMKITASSCTVVAALIATVAFTAVFTVPGGNNSDQGIPILIQNKSFLAFAATDALALISSSVSVMMFLEILTSRYAEDDFLKALPTRLIIGLVSLFISISSMMAAFGASLYLVLVHQVKWVWIPLILFAFIPVILFAMSQFPLLVQMISFTYGCSIFGLQK</sequence>
<keyword evidence="1" id="KW-0472">Membrane</keyword>
<evidence type="ECO:0000259" key="2">
    <source>
        <dbReference type="Pfam" id="PF13962"/>
    </source>
</evidence>
<feature type="domain" description="PGG" evidence="2">
    <location>
        <begin position="374"/>
        <end position="488"/>
    </location>
</feature>
<feature type="transmembrane region" description="Helical" evidence="1">
    <location>
        <begin position="379"/>
        <end position="401"/>
    </location>
</feature>
<dbReference type="PANTHER" id="PTHR24177:SF292">
    <property type="entry name" value="ANKYRIN REPEAT FAMILY PROTEIN-RELATED"/>
    <property type="match status" value="1"/>
</dbReference>
<dbReference type="InterPro" id="IPR026961">
    <property type="entry name" value="PGG_dom"/>
</dbReference>
<accession>A0ABP0YCK5</accession>
<dbReference type="Gene3D" id="1.25.40.20">
    <property type="entry name" value="Ankyrin repeat-containing domain"/>
    <property type="match status" value="1"/>
</dbReference>
<evidence type="ECO:0000256" key="1">
    <source>
        <dbReference type="SAM" id="Phobius"/>
    </source>
</evidence>